<dbReference type="InterPro" id="IPR004143">
    <property type="entry name" value="BPL_LPL_catalytic"/>
</dbReference>
<dbReference type="Pfam" id="PF02237">
    <property type="entry name" value="BPL_C"/>
    <property type="match status" value="1"/>
</dbReference>
<dbReference type="PROSITE" id="PS51733">
    <property type="entry name" value="BPL_LPL_CATALYTIC"/>
    <property type="match status" value="1"/>
</dbReference>
<evidence type="ECO:0000256" key="2">
    <source>
        <dbReference type="ARBA" id="ARBA00023267"/>
    </source>
</evidence>
<accession>A0ABS6SE74</accession>
<dbReference type="InterPro" id="IPR004408">
    <property type="entry name" value="Biotin_CoA_COase_ligase"/>
</dbReference>
<comment type="catalytic activity">
    <reaction evidence="4">
        <text>biotin + L-lysyl-[protein] + ATP = N(6)-biotinyl-L-lysyl-[protein] + AMP + diphosphate + H(+)</text>
        <dbReference type="Rhea" id="RHEA:11756"/>
        <dbReference type="Rhea" id="RHEA-COMP:9752"/>
        <dbReference type="Rhea" id="RHEA-COMP:10505"/>
        <dbReference type="ChEBI" id="CHEBI:15378"/>
        <dbReference type="ChEBI" id="CHEBI:29969"/>
        <dbReference type="ChEBI" id="CHEBI:30616"/>
        <dbReference type="ChEBI" id="CHEBI:33019"/>
        <dbReference type="ChEBI" id="CHEBI:57586"/>
        <dbReference type="ChEBI" id="CHEBI:83144"/>
        <dbReference type="ChEBI" id="CHEBI:456215"/>
        <dbReference type="EC" id="6.3.4.15"/>
    </reaction>
</comment>
<sequence length="241" mass="25860">MTAPVTPPDIVHLAEVGSTNDWIAAAAARGDPDGLWVQADIQTAGRGRRGRHWTSEGGNLFASTLVRPAAGEPPPQQLSFVAALALYDTARAYIASERLSLKWPNDLMLDGIKCAGILVEGRDGCIIIGIGVNLSHHPEGTERPATSWPARGVLAPPTREVANGLARTFAARRRQWRETGFAATRTDWLKQAHALGQQIEARIGDETHVGIFETISDDGALILNQGEAGRRLIHAGEVFGL</sequence>
<keyword evidence="2" id="KW-0092">Biotin</keyword>
<dbReference type="Proteomes" id="UP000722336">
    <property type="component" value="Unassembled WGS sequence"/>
</dbReference>
<dbReference type="EMBL" id="JAGSPA010000002">
    <property type="protein sequence ID" value="MBV7256684.1"/>
    <property type="molecule type" value="Genomic_DNA"/>
</dbReference>
<evidence type="ECO:0000313" key="6">
    <source>
        <dbReference type="EMBL" id="MBV7256684.1"/>
    </source>
</evidence>
<keyword evidence="1 6" id="KW-0436">Ligase</keyword>
<evidence type="ECO:0000256" key="4">
    <source>
        <dbReference type="ARBA" id="ARBA00047846"/>
    </source>
</evidence>
<comment type="caution">
    <text evidence="6">The sequence shown here is derived from an EMBL/GenBank/DDBJ whole genome shotgun (WGS) entry which is preliminary data.</text>
</comment>
<evidence type="ECO:0000259" key="5">
    <source>
        <dbReference type="PROSITE" id="PS51733"/>
    </source>
</evidence>
<dbReference type="PANTHER" id="PTHR12835">
    <property type="entry name" value="BIOTIN PROTEIN LIGASE"/>
    <property type="match status" value="1"/>
</dbReference>
<evidence type="ECO:0000256" key="1">
    <source>
        <dbReference type="ARBA" id="ARBA00022598"/>
    </source>
</evidence>
<feature type="domain" description="BPL/LPL catalytic" evidence="5">
    <location>
        <begin position="5"/>
        <end position="177"/>
    </location>
</feature>
<name>A0ABS6SE74_9SPHN</name>
<proteinExistence type="predicted"/>
<dbReference type="NCBIfam" id="TIGR00121">
    <property type="entry name" value="birA_ligase"/>
    <property type="match status" value="1"/>
</dbReference>
<dbReference type="PANTHER" id="PTHR12835:SF5">
    <property type="entry name" value="BIOTIN--PROTEIN LIGASE"/>
    <property type="match status" value="1"/>
</dbReference>
<dbReference type="EC" id="6.3.4.15" evidence="3"/>
<keyword evidence="7" id="KW-1185">Reference proteome</keyword>
<organism evidence="6 7">
    <name type="scientific">Pacificimonas pallii</name>
    <dbReference type="NCBI Taxonomy" id="2827236"/>
    <lineage>
        <taxon>Bacteria</taxon>
        <taxon>Pseudomonadati</taxon>
        <taxon>Pseudomonadota</taxon>
        <taxon>Alphaproteobacteria</taxon>
        <taxon>Sphingomonadales</taxon>
        <taxon>Sphingosinicellaceae</taxon>
        <taxon>Pacificimonas</taxon>
    </lineage>
</organism>
<reference evidence="6 7" key="1">
    <citation type="submission" date="2021-04" db="EMBL/GenBank/DDBJ databases">
        <authorList>
            <person name="Pira H."/>
            <person name="Risdian C."/>
            <person name="Wink J."/>
        </authorList>
    </citation>
    <scope>NUCLEOTIDE SEQUENCE [LARGE SCALE GENOMIC DNA]</scope>
    <source>
        <strain evidence="6 7">WHA3</strain>
    </source>
</reference>
<dbReference type="GO" id="GO:0004077">
    <property type="term" value="F:biotin--[biotin carboxyl-carrier protein] ligase activity"/>
    <property type="evidence" value="ECO:0007669"/>
    <property type="project" value="UniProtKB-EC"/>
</dbReference>
<dbReference type="CDD" id="cd16442">
    <property type="entry name" value="BPL"/>
    <property type="match status" value="1"/>
</dbReference>
<evidence type="ECO:0000313" key="7">
    <source>
        <dbReference type="Proteomes" id="UP000722336"/>
    </source>
</evidence>
<dbReference type="RefSeq" id="WP_218445375.1">
    <property type="nucleotide sequence ID" value="NZ_JAGSPA010000002.1"/>
</dbReference>
<gene>
    <name evidence="6" type="ORF">KCG44_07785</name>
</gene>
<evidence type="ECO:0000256" key="3">
    <source>
        <dbReference type="ARBA" id="ARBA00024227"/>
    </source>
</evidence>
<protein>
    <recommendedName>
        <fullName evidence="3">biotin--[biotin carboxyl-carrier protein] ligase</fullName>
        <ecNumber evidence="3">6.3.4.15</ecNumber>
    </recommendedName>
</protein>
<dbReference type="InterPro" id="IPR003142">
    <property type="entry name" value="BPL_C"/>
</dbReference>
<dbReference type="Pfam" id="PF03099">
    <property type="entry name" value="BPL_LplA_LipB"/>
    <property type="match status" value="1"/>
</dbReference>